<organism evidence="2 3">
    <name type="scientific">Vittaforma corneae (strain ATCC 50505)</name>
    <name type="common">Microsporidian parasite</name>
    <name type="synonym">Nosema corneum</name>
    <dbReference type="NCBI Taxonomy" id="993615"/>
    <lineage>
        <taxon>Eukaryota</taxon>
        <taxon>Fungi</taxon>
        <taxon>Fungi incertae sedis</taxon>
        <taxon>Microsporidia</taxon>
        <taxon>Nosematidae</taxon>
        <taxon>Vittaforma</taxon>
    </lineage>
</organism>
<dbReference type="InterPro" id="IPR011992">
    <property type="entry name" value="EF-hand-dom_pair"/>
</dbReference>
<keyword evidence="3" id="KW-1185">Reference proteome</keyword>
<dbReference type="EMBL" id="JH370155">
    <property type="protein sequence ID" value="ELA40918.1"/>
    <property type="molecule type" value="Genomic_DNA"/>
</dbReference>
<reference evidence="3" key="1">
    <citation type="submission" date="2011-05" db="EMBL/GenBank/DDBJ databases">
        <title>The genome sequence of Vittaforma corneae strain ATCC 50505.</title>
        <authorList>
            <consortium name="The Broad Institute Genome Sequencing Platform"/>
            <person name="Cuomo C."/>
            <person name="Didier E."/>
            <person name="Bowers L."/>
            <person name="Young S.K."/>
            <person name="Zeng Q."/>
            <person name="Gargeya S."/>
            <person name="Fitzgerald M."/>
            <person name="Haas B."/>
            <person name="Abouelleil A."/>
            <person name="Alvarado L."/>
            <person name="Arachchi H.M."/>
            <person name="Berlin A."/>
            <person name="Chapman S.B."/>
            <person name="Gearin G."/>
            <person name="Goldberg J."/>
            <person name="Griggs A."/>
            <person name="Gujja S."/>
            <person name="Hansen M."/>
            <person name="Heiman D."/>
            <person name="Howarth C."/>
            <person name="Larimer J."/>
            <person name="Lui A."/>
            <person name="MacDonald P.J.P."/>
            <person name="McCowen C."/>
            <person name="Montmayeur A."/>
            <person name="Murphy C."/>
            <person name="Neiman D."/>
            <person name="Pearson M."/>
            <person name="Priest M."/>
            <person name="Roberts A."/>
            <person name="Saif S."/>
            <person name="Shea T."/>
            <person name="Sisk P."/>
            <person name="Stolte C."/>
            <person name="Sykes S."/>
            <person name="Wortman J."/>
            <person name="Nusbaum C."/>
            <person name="Birren B."/>
        </authorList>
    </citation>
    <scope>NUCLEOTIDE SEQUENCE [LARGE SCALE GENOMIC DNA]</scope>
    <source>
        <strain evidence="3">ATCC 50505</strain>
    </source>
</reference>
<evidence type="ECO:0000313" key="3">
    <source>
        <dbReference type="Proteomes" id="UP000011082"/>
    </source>
</evidence>
<dbReference type="Pfam" id="PF13499">
    <property type="entry name" value="EF-hand_7"/>
    <property type="match status" value="1"/>
</dbReference>
<evidence type="ECO:0000313" key="2">
    <source>
        <dbReference type="EMBL" id="ELA40918.1"/>
    </source>
</evidence>
<proteinExistence type="predicted"/>
<gene>
    <name evidence="2" type="ORF">VICG_02058</name>
</gene>
<sequence>MERLRGDFEKIFALFCDESNLMPQINIVKALRSAGYVVEDSFGDCCTKSHIPLEEFVDFIYKAQVHGLSKEKIEEAFRFYDPDETGYIKASEFKRILSTGPNGLSESDVSIVLETFPPNDQGMICYTLPISYVFEDIK</sequence>
<evidence type="ECO:0000259" key="1">
    <source>
        <dbReference type="PROSITE" id="PS50222"/>
    </source>
</evidence>
<name>L2GJ61_VITCO</name>
<dbReference type="AlphaFoldDB" id="L2GJ61"/>
<dbReference type="VEuPathDB" id="MicrosporidiaDB:VICG_02058"/>
<dbReference type="Gene3D" id="1.10.238.10">
    <property type="entry name" value="EF-hand"/>
    <property type="match status" value="1"/>
</dbReference>
<dbReference type="GO" id="GO:0005509">
    <property type="term" value="F:calcium ion binding"/>
    <property type="evidence" value="ECO:0007669"/>
    <property type="project" value="InterPro"/>
</dbReference>
<dbReference type="InterPro" id="IPR002048">
    <property type="entry name" value="EF_hand_dom"/>
</dbReference>
<dbReference type="HOGENOM" id="CLU_152676_0_0_1"/>
<dbReference type="InParanoid" id="L2GJ61"/>
<feature type="domain" description="EF-hand" evidence="1">
    <location>
        <begin position="68"/>
        <end position="103"/>
    </location>
</feature>
<protein>
    <recommendedName>
        <fullName evidence="1">EF-hand domain-containing protein</fullName>
    </recommendedName>
</protein>
<dbReference type="GeneID" id="19882768"/>
<dbReference type="PROSITE" id="PS50222">
    <property type="entry name" value="EF_HAND_2"/>
    <property type="match status" value="1"/>
</dbReference>
<accession>L2GJ61</accession>
<dbReference type="SUPFAM" id="SSF47473">
    <property type="entry name" value="EF-hand"/>
    <property type="match status" value="1"/>
</dbReference>
<dbReference type="Proteomes" id="UP000011082">
    <property type="component" value="Unassembled WGS sequence"/>
</dbReference>
<dbReference type="RefSeq" id="XP_007605503.1">
    <property type="nucleotide sequence ID" value="XM_007605441.1"/>
</dbReference>
<dbReference type="OrthoDB" id="26525at2759"/>
<dbReference type="STRING" id="993615.L2GJ61"/>
<dbReference type="OMA" id="CDESNLM"/>